<feature type="non-terminal residue" evidence="8">
    <location>
        <position position="99"/>
    </location>
</feature>
<dbReference type="InterPro" id="IPR003834">
    <property type="entry name" value="Cyt_c_assmbl_TM_dom"/>
</dbReference>
<evidence type="ECO:0000259" key="7">
    <source>
        <dbReference type="Pfam" id="PF02683"/>
    </source>
</evidence>
<proteinExistence type="inferred from homology"/>
<dbReference type="EMBL" id="UINC01232176">
    <property type="protein sequence ID" value="SVE65029.1"/>
    <property type="molecule type" value="Genomic_DNA"/>
</dbReference>
<dbReference type="PANTHER" id="PTHR31272">
    <property type="entry name" value="CYTOCHROME C-TYPE BIOGENESIS PROTEIN HI_1454-RELATED"/>
    <property type="match status" value="1"/>
</dbReference>
<keyword evidence="5 6" id="KW-0472">Membrane</keyword>
<keyword evidence="4 6" id="KW-1133">Transmembrane helix</keyword>
<comment type="subcellular location">
    <subcellularLocation>
        <location evidence="1">Membrane</location>
        <topology evidence="1">Multi-pass membrane protein</topology>
    </subcellularLocation>
</comment>
<evidence type="ECO:0000256" key="4">
    <source>
        <dbReference type="ARBA" id="ARBA00022989"/>
    </source>
</evidence>
<feature type="transmembrane region" description="Helical" evidence="6">
    <location>
        <begin position="7"/>
        <end position="29"/>
    </location>
</feature>
<dbReference type="PANTHER" id="PTHR31272:SF4">
    <property type="entry name" value="CYTOCHROME C-TYPE BIOGENESIS PROTEIN HI_1454-RELATED"/>
    <property type="match status" value="1"/>
</dbReference>
<gene>
    <name evidence="8" type="ORF">METZ01_LOCUS517883</name>
</gene>
<dbReference type="GO" id="GO:0016020">
    <property type="term" value="C:membrane"/>
    <property type="evidence" value="ECO:0007669"/>
    <property type="project" value="UniProtKB-SubCell"/>
</dbReference>
<dbReference type="Pfam" id="PF02683">
    <property type="entry name" value="DsbD_TM"/>
    <property type="match status" value="1"/>
</dbReference>
<feature type="transmembrane region" description="Helical" evidence="6">
    <location>
        <begin position="82"/>
        <end position="98"/>
    </location>
</feature>
<reference evidence="8" key="1">
    <citation type="submission" date="2018-05" db="EMBL/GenBank/DDBJ databases">
        <authorList>
            <person name="Lanie J.A."/>
            <person name="Ng W.-L."/>
            <person name="Kazmierczak K.M."/>
            <person name="Andrzejewski T.M."/>
            <person name="Davidsen T.M."/>
            <person name="Wayne K.J."/>
            <person name="Tettelin H."/>
            <person name="Glass J.I."/>
            <person name="Rusch D."/>
            <person name="Podicherti R."/>
            <person name="Tsui H.-C.T."/>
            <person name="Winkler M.E."/>
        </authorList>
    </citation>
    <scope>NUCLEOTIDE SEQUENCE</scope>
</reference>
<evidence type="ECO:0000313" key="8">
    <source>
        <dbReference type="EMBL" id="SVE65029.1"/>
    </source>
</evidence>
<keyword evidence="3 6" id="KW-0812">Transmembrane</keyword>
<organism evidence="8">
    <name type="scientific">marine metagenome</name>
    <dbReference type="NCBI Taxonomy" id="408172"/>
    <lineage>
        <taxon>unclassified sequences</taxon>
        <taxon>metagenomes</taxon>
        <taxon>ecological metagenomes</taxon>
    </lineage>
</organism>
<feature type="domain" description="Cytochrome C biogenesis protein transmembrane" evidence="7">
    <location>
        <begin position="4"/>
        <end position="94"/>
    </location>
</feature>
<comment type="similarity">
    <text evidence="2">Belongs to the DsbD family.</text>
</comment>
<evidence type="ECO:0000256" key="1">
    <source>
        <dbReference type="ARBA" id="ARBA00004141"/>
    </source>
</evidence>
<evidence type="ECO:0000256" key="5">
    <source>
        <dbReference type="ARBA" id="ARBA00023136"/>
    </source>
</evidence>
<protein>
    <recommendedName>
        <fullName evidence="7">Cytochrome C biogenesis protein transmembrane domain-containing protein</fullName>
    </recommendedName>
</protein>
<dbReference type="AlphaFoldDB" id="A0A383F7Q6"/>
<dbReference type="GO" id="GO:0017004">
    <property type="term" value="P:cytochrome complex assembly"/>
    <property type="evidence" value="ECO:0007669"/>
    <property type="project" value="InterPro"/>
</dbReference>
<evidence type="ECO:0000256" key="2">
    <source>
        <dbReference type="ARBA" id="ARBA00006143"/>
    </source>
</evidence>
<accession>A0A383F7Q6</accession>
<feature type="transmembrane region" description="Helical" evidence="6">
    <location>
        <begin position="49"/>
        <end position="70"/>
    </location>
</feature>
<name>A0A383F7Q6_9ZZZZ</name>
<evidence type="ECO:0000256" key="6">
    <source>
        <dbReference type="SAM" id="Phobius"/>
    </source>
</evidence>
<sequence>MNTTLSIAFLAGVISFLSPCVLPLIPGYISYISGTSLEKLVEKKNNLVIIKTIFFTLGFSVIFVILGSTASILGKFFLNNSNILRVLAGIFIIFFSLQL</sequence>
<dbReference type="InterPro" id="IPR051790">
    <property type="entry name" value="Cytochrome_c-biogenesis_DsbD"/>
</dbReference>
<evidence type="ECO:0000256" key="3">
    <source>
        <dbReference type="ARBA" id="ARBA00022692"/>
    </source>
</evidence>